<evidence type="ECO:0000256" key="1">
    <source>
        <dbReference type="ARBA" id="ARBA00004496"/>
    </source>
</evidence>
<dbReference type="GO" id="GO:0051224">
    <property type="term" value="P:negative regulation of protein transport"/>
    <property type="evidence" value="ECO:0007669"/>
    <property type="project" value="UniProtKB-UniRule"/>
</dbReference>
<comment type="subcellular location">
    <subcellularLocation>
        <location evidence="1 4">Cytoplasm</location>
    </subcellularLocation>
</comment>
<evidence type="ECO:0000256" key="2">
    <source>
        <dbReference type="ARBA" id="ARBA00022490"/>
    </source>
</evidence>
<dbReference type="eggNOG" id="COG3062">
    <property type="taxonomic scope" value="Bacteria"/>
</dbReference>
<dbReference type="InterPro" id="IPR005623">
    <property type="entry name" value="Chaperone_NapD_NO3_reduct"/>
</dbReference>
<dbReference type="RefSeq" id="WP_015404525.1">
    <property type="nucleotide sequence ID" value="NC_020304.1"/>
</dbReference>
<proteinExistence type="inferred from homology"/>
<dbReference type="HAMAP" id="MF_02200">
    <property type="entry name" value="NapD"/>
    <property type="match status" value="1"/>
</dbReference>
<keyword evidence="7" id="KW-1185">Reference proteome</keyword>
<accession>M1PB12</accession>
<dbReference type="Gene3D" id="3.30.70.920">
    <property type="match status" value="1"/>
</dbReference>
<dbReference type="STRING" id="1167006.UWK_02297"/>
<name>M1PB12_DESSD</name>
<sequence>MVIGGFVVQTLPGERNVIVEKLTSLQGVEVYGADKKGNIVTVVEADSSDALGEVVKLMEKLDDVLNVGMTYMNMEDEAEQIASGESTPGVFTGRKQKQASFEAS</sequence>
<evidence type="ECO:0000313" key="6">
    <source>
        <dbReference type="EMBL" id="AGF78837.1"/>
    </source>
</evidence>
<dbReference type="PANTHER" id="PTHR38603:SF1">
    <property type="entry name" value="CHAPERONE NAPD"/>
    <property type="match status" value="1"/>
</dbReference>
<dbReference type="GO" id="GO:0005737">
    <property type="term" value="C:cytoplasm"/>
    <property type="evidence" value="ECO:0007669"/>
    <property type="project" value="UniProtKB-SubCell"/>
</dbReference>
<comment type="subunit">
    <text evidence="4">Interacts with the cytoplasmic NapA precursor.</text>
</comment>
<keyword evidence="3 4" id="KW-0143">Chaperone</keyword>
<evidence type="ECO:0000256" key="5">
    <source>
        <dbReference type="SAM" id="MobiDB-lite"/>
    </source>
</evidence>
<evidence type="ECO:0000256" key="4">
    <source>
        <dbReference type="HAMAP-Rule" id="MF_02200"/>
    </source>
</evidence>
<dbReference type="AlphaFoldDB" id="M1PB12"/>
<dbReference type="HOGENOM" id="CLU_155794_3_0_7"/>
<gene>
    <name evidence="4" type="primary">napD</name>
    <name evidence="6" type="ordered locus">UWK_02297</name>
</gene>
<evidence type="ECO:0000313" key="7">
    <source>
        <dbReference type="Proteomes" id="UP000011721"/>
    </source>
</evidence>
<dbReference type="Proteomes" id="UP000011721">
    <property type="component" value="Chromosome"/>
</dbReference>
<dbReference type="GO" id="GO:0005048">
    <property type="term" value="F:signal sequence binding"/>
    <property type="evidence" value="ECO:0007669"/>
    <property type="project" value="UniProtKB-UniRule"/>
</dbReference>
<protein>
    <recommendedName>
        <fullName evidence="4">Chaperone NapD</fullName>
    </recommendedName>
    <alternativeName>
        <fullName evidence="4">NapA signal peptide-binding chaperone NapD</fullName>
    </alternativeName>
</protein>
<dbReference type="EMBL" id="CP003985">
    <property type="protein sequence ID" value="AGF78837.1"/>
    <property type="molecule type" value="Genomic_DNA"/>
</dbReference>
<feature type="region of interest" description="Disordered" evidence="5">
    <location>
        <begin position="81"/>
        <end position="104"/>
    </location>
</feature>
<dbReference type="Pfam" id="PF03927">
    <property type="entry name" value="NapD"/>
    <property type="match status" value="1"/>
</dbReference>
<comment type="similarity">
    <text evidence="4">Belongs to the NapD family.</text>
</comment>
<reference evidence="7" key="1">
    <citation type="journal article" date="2013" name="Stand. Genomic Sci.">
        <title>Complete genome sequence of Desulfocapsa sulfexigens, a marine deltaproteobacterium specialized in disproportionating inorganic sulfur compounds.</title>
        <authorList>
            <person name="Finster K.W."/>
            <person name="Kjeldsen K.U."/>
            <person name="Kube M."/>
            <person name="Reinhardt R."/>
            <person name="Mussmann M."/>
            <person name="Amann R."/>
            <person name="Schreiber L."/>
        </authorList>
    </citation>
    <scope>NUCLEOTIDE SEQUENCE [LARGE SCALE GENOMIC DNA]</scope>
    <source>
        <strain evidence="7">DSM 10523 / SB164P1</strain>
    </source>
</reference>
<keyword evidence="2 4" id="KW-0963">Cytoplasm</keyword>
<comment type="function">
    <text evidence="4">Chaperone for NapA, the catalytic subunit of the periplasmic nitrate reductase. It binds directly and specifically to the twin-arginine signal peptide of NapA, preventing premature interaction with the Tat translocase and premature export.</text>
</comment>
<organism evidence="6 7">
    <name type="scientific">Desulfocapsa sulfexigens (strain DSM 10523 / SB164P1)</name>
    <dbReference type="NCBI Taxonomy" id="1167006"/>
    <lineage>
        <taxon>Bacteria</taxon>
        <taxon>Pseudomonadati</taxon>
        <taxon>Thermodesulfobacteriota</taxon>
        <taxon>Desulfobulbia</taxon>
        <taxon>Desulfobulbales</taxon>
        <taxon>Desulfocapsaceae</taxon>
        <taxon>Desulfocapsa</taxon>
    </lineage>
</organism>
<dbReference type="KEGG" id="dsf:UWK_02297"/>
<dbReference type="PANTHER" id="PTHR38603">
    <property type="entry name" value="CHAPERONE NAPD"/>
    <property type="match status" value="1"/>
</dbReference>
<dbReference type="OrthoDB" id="7306089at2"/>
<evidence type="ECO:0000256" key="3">
    <source>
        <dbReference type="ARBA" id="ARBA00023186"/>
    </source>
</evidence>